<dbReference type="Pfam" id="PF11967">
    <property type="entry name" value="RecO_N"/>
    <property type="match status" value="1"/>
</dbReference>
<dbReference type="InterPro" id="IPR003717">
    <property type="entry name" value="RecO"/>
</dbReference>
<dbReference type="SUPFAM" id="SSF50249">
    <property type="entry name" value="Nucleic acid-binding proteins"/>
    <property type="match status" value="1"/>
</dbReference>
<reference evidence="9" key="1">
    <citation type="submission" date="2016-06" db="EMBL/GenBank/DDBJ databases">
        <title>Draft genome sequence of Desulfoplanes formicivorans strain Pf12B.</title>
        <authorList>
            <person name="Watanabe M."/>
            <person name="Kojima H."/>
            <person name="Fukui M."/>
        </authorList>
    </citation>
    <scope>NUCLEOTIDE SEQUENCE [LARGE SCALE GENOMIC DNA]</scope>
    <source>
        <strain evidence="9">Pf12B</strain>
    </source>
</reference>
<evidence type="ECO:0000313" key="8">
    <source>
        <dbReference type="EMBL" id="GAU09446.1"/>
    </source>
</evidence>
<evidence type="ECO:0000259" key="7">
    <source>
        <dbReference type="Pfam" id="PF11967"/>
    </source>
</evidence>
<sequence length="248" mass="27491">MEFTEKVVIFRVGTFRENDCWVRFLSPSRGIVTGFAFGGRKSKRRFCGCLDHLNQVLFRVSSGKRNQYLSLEEGTLLQGFAGLKKDPLKVGMVGNCLRFLEAVHTGEAGSAEACDLVLSMLGGFDGLAGPPSPFFPIIFRIALAFGQGYDLDVVHCASCKAVLQEHAWAGCAIEEGVFLCPSCTGKAGYIRLSWQALAVLHHLRTTEIGKWVDWVPGTSLQRSLYTFADRYIRYHLGVADEENRVVRC</sequence>
<proteinExistence type="inferred from homology"/>
<comment type="similarity">
    <text evidence="1">Belongs to the RecO family.</text>
</comment>
<dbReference type="GO" id="GO:0006302">
    <property type="term" value="P:double-strand break repair"/>
    <property type="evidence" value="ECO:0007669"/>
    <property type="project" value="TreeGrafter"/>
</dbReference>
<protein>
    <recommendedName>
        <fullName evidence="2">DNA repair protein RecO</fullName>
    </recommendedName>
    <alternativeName>
        <fullName evidence="6">Recombination protein O</fullName>
    </alternativeName>
</protein>
<keyword evidence="3" id="KW-0227">DNA damage</keyword>
<keyword evidence="4" id="KW-0233">DNA recombination</keyword>
<evidence type="ECO:0000256" key="6">
    <source>
        <dbReference type="ARBA" id="ARBA00033409"/>
    </source>
</evidence>
<dbReference type="SUPFAM" id="SSF57863">
    <property type="entry name" value="ArfGap/RecO-like zinc finger"/>
    <property type="match status" value="1"/>
</dbReference>
<dbReference type="GO" id="GO:0043590">
    <property type="term" value="C:bacterial nucleoid"/>
    <property type="evidence" value="ECO:0007669"/>
    <property type="project" value="TreeGrafter"/>
</dbReference>
<keyword evidence="9" id="KW-1185">Reference proteome</keyword>
<gene>
    <name evidence="8" type="ORF">DPF_2172</name>
</gene>
<dbReference type="Gene3D" id="1.20.1440.120">
    <property type="entry name" value="Recombination protein O, C-terminal domain"/>
    <property type="match status" value="1"/>
</dbReference>
<dbReference type="InterPro" id="IPR042242">
    <property type="entry name" value="RecO_C"/>
</dbReference>
<dbReference type="Proteomes" id="UP000095200">
    <property type="component" value="Unassembled WGS sequence"/>
</dbReference>
<organism evidence="8 9">
    <name type="scientific">Desulfoplanes formicivorans</name>
    <dbReference type="NCBI Taxonomy" id="1592317"/>
    <lineage>
        <taxon>Bacteria</taxon>
        <taxon>Pseudomonadati</taxon>
        <taxon>Thermodesulfobacteriota</taxon>
        <taxon>Desulfovibrionia</taxon>
        <taxon>Desulfovibrionales</taxon>
        <taxon>Desulfoplanaceae</taxon>
        <taxon>Desulfoplanes</taxon>
    </lineage>
</organism>
<dbReference type="PANTHER" id="PTHR33991:SF1">
    <property type="entry name" value="DNA REPAIR PROTEIN RECO"/>
    <property type="match status" value="1"/>
</dbReference>
<dbReference type="PANTHER" id="PTHR33991">
    <property type="entry name" value="DNA REPAIR PROTEIN RECO"/>
    <property type="match status" value="1"/>
</dbReference>
<dbReference type="InterPro" id="IPR037278">
    <property type="entry name" value="ARFGAP/RecO"/>
</dbReference>
<dbReference type="NCBIfam" id="TIGR00613">
    <property type="entry name" value="reco"/>
    <property type="match status" value="1"/>
</dbReference>
<evidence type="ECO:0000313" key="9">
    <source>
        <dbReference type="Proteomes" id="UP000095200"/>
    </source>
</evidence>
<evidence type="ECO:0000256" key="1">
    <source>
        <dbReference type="ARBA" id="ARBA00007452"/>
    </source>
</evidence>
<evidence type="ECO:0000256" key="3">
    <source>
        <dbReference type="ARBA" id="ARBA00022763"/>
    </source>
</evidence>
<dbReference type="Pfam" id="PF02565">
    <property type="entry name" value="RecO_C"/>
    <property type="match status" value="1"/>
</dbReference>
<dbReference type="AlphaFoldDB" id="A0A194AK62"/>
<name>A0A194AK62_9BACT</name>
<dbReference type="EMBL" id="BDFE01000017">
    <property type="protein sequence ID" value="GAU09446.1"/>
    <property type="molecule type" value="Genomic_DNA"/>
</dbReference>
<dbReference type="OrthoDB" id="9780797at2"/>
<feature type="domain" description="DNA replication/recombination mediator RecO N-terminal" evidence="7">
    <location>
        <begin position="1"/>
        <end position="80"/>
    </location>
</feature>
<dbReference type="STRING" id="1592317.DPF_2172"/>
<accession>A0A194AK62</accession>
<dbReference type="RefSeq" id="WP_069859812.1">
    <property type="nucleotide sequence ID" value="NZ_BDFE01000017.1"/>
</dbReference>
<dbReference type="InterPro" id="IPR022572">
    <property type="entry name" value="DNA_rep/recomb_RecO_N"/>
</dbReference>
<dbReference type="GO" id="GO:0006310">
    <property type="term" value="P:DNA recombination"/>
    <property type="evidence" value="ECO:0007669"/>
    <property type="project" value="UniProtKB-KW"/>
</dbReference>
<evidence type="ECO:0000256" key="4">
    <source>
        <dbReference type="ARBA" id="ARBA00023172"/>
    </source>
</evidence>
<dbReference type="InterPro" id="IPR012340">
    <property type="entry name" value="NA-bd_OB-fold"/>
</dbReference>
<keyword evidence="5" id="KW-0234">DNA repair</keyword>
<dbReference type="Gene3D" id="2.40.50.140">
    <property type="entry name" value="Nucleic acid-binding proteins"/>
    <property type="match status" value="1"/>
</dbReference>
<evidence type="ECO:0000256" key="2">
    <source>
        <dbReference type="ARBA" id="ARBA00021310"/>
    </source>
</evidence>
<comment type="caution">
    <text evidence="8">The sequence shown here is derived from an EMBL/GenBank/DDBJ whole genome shotgun (WGS) entry which is preliminary data.</text>
</comment>
<evidence type="ECO:0000256" key="5">
    <source>
        <dbReference type="ARBA" id="ARBA00023204"/>
    </source>
</evidence>